<dbReference type="Proteomes" id="UP001300012">
    <property type="component" value="Unassembled WGS sequence"/>
</dbReference>
<evidence type="ECO:0000313" key="2">
    <source>
        <dbReference type="Proteomes" id="UP001300012"/>
    </source>
</evidence>
<proteinExistence type="predicted"/>
<dbReference type="RefSeq" id="WP_258213351.1">
    <property type="nucleotide sequence ID" value="NZ_JANQBD010000007.1"/>
</dbReference>
<comment type="caution">
    <text evidence="1">The sequence shown here is derived from an EMBL/GenBank/DDBJ whole genome shotgun (WGS) entry which is preliminary data.</text>
</comment>
<evidence type="ECO:0000313" key="1">
    <source>
        <dbReference type="EMBL" id="MCR8631752.1"/>
    </source>
</evidence>
<protein>
    <submittedName>
        <fullName evidence="1">Uncharacterized protein</fullName>
    </submittedName>
</protein>
<organism evidence="1 2">
    <name type="scientific">Paenibacillus radicis</name>
    <name type="common">ex Xue et al. 2023</name>
    <dbReference type="NCBI Taxonomy" id="2972489"/>
    <lineage>
        <taxon>Bacteria</taxon>
        <taxon>Bacillati</taxon>
        <taxon>Bacillota</taxon>
        <taxon>Bacilli</taxon>
        <taxon>Bacillales</taxon>
        <taxon>Paenibacillaceae</taxon>
        <taxon>Paenibacillus</taxon>
    </lineage>
</organism>
<reference evidence="1 2" key="1">
    <citation type="submission" date="2022-08" db="EMBL/GenBank/DDBJ databases">
        <title>Paenibacillus endoradicis sp. nov., Paenibacillus radicibacter sp. nov and Paenibacillus pararadicis sp. nov., three cold-adapted plant growth-promoting bacteria isolated from root of Larix gmelinii in Great Khingan.</title>
        <authorList>
            <person name="Xue H."/>
        </authorList>
    </citation>
    <scope>NUCLEOTIDE SEQUENCE [LARGE SCALE GENOMIC DNA]</scope>
    <source>
        <strain evidence="1 2">N5-1-1-5</strain>
    </source>
</reference>
<keyword evidence="2" id="KW-1185">Reference proteome</keyword>
<dbReference type="EMBL" id="JANQBD010000007">
    <property type="protein sequence ID" value="MCR8631752.1"/>
    <property type="molecule type" value="Genomic_DNA"/>
</dbReference>
<sequence length="76" mass="8253">MSATVLLLTTTAGAAHIQQQYQYHQQSKIGSSYTKEIDGNPHVNPAWISLEINLTGKTNSNIGDMDGISQNTHKLA</sequence>
<accession>A0ABT1YFP1</accession>
<name>A0ABT1YFP1_9BACL</name>
<gene>
    <name evidence="1" type="ORF">NV381_11100</name>
</gene>